<dbReference type="Pfam" id="PF02653">
    <property type="entry name" value="BPD_transp_2"/>
    <property type="match status" value="1"/>
</dbReference>
<evidence type="ECO:0000256" key="4">
    <source>
        <dbReference type="ARBA" id="ARBA00022989"/>
    </source>
</evidence>
<comment type="subcellular location">
    <subcellularLocation>
        <location evidence="1">Cell membrane</location>
        <topology evidence="1">Multi-pass membrane protein</topology>
    </subcellularLocation>
</comment>
<feature type="transmembrane region" description="Helical" evidence="6">
    <location>
        <begin position="35"/>
        <end position="57"/>
    </location>
</feature>
<dbReference type="EMBL" id="CP022579">
    <property type="protein sequence ID" value="QEL66490.1"/>
    <property type="molecule type" value="Genomic_DNA"/>
</dbReference>
<feature type="transmembrane region" description="Helical" evidence="6">
    <location>
        <begin position="156"/>
        <end position="176"/>
    </location>
</feature>
<feature type="transmembrane region" description="Helical" evidence="6">
    <location>
        <begin position="247"/>
        <end position="268"/>
    </location>
</feature>
<dbReference type="CDD" id="cd06581">
    <property type="entry name" value="TM_PBP1_LivM_like"/>
    <property type="match status" value="1"/>
</dbReference>
<dbReference type="KEGG" id="otr:OTERR_30140"/>
<feature type="transmembrane region" description="Helical" evidence="6">
    <location>
        <begin position="280"/>
        <end position="299"/>
    </location>
</feature>
<evidence type="ECO:0000313" key="7">
    <source>
        <dbReference type="EMBL" id="QEL66490.1"/>
    </source>
</evidence>
<evidence type="ECO:0000313" key="8">
    <source>
        <dbReference type="Proteomes" id="UP000323671"/>
    </source>
</evidence>
<organism evidence="7 8">
    <name type="scientific">Oryzomicrobium terrae</name>
    <dbReference type="NCBI Taxonomy" id="1735038"/>
    <lineage>
        <taxon>Bacteria</taxon>
        <taxon>Pseudomonadati</taxon>
        <taxon>Pseudomonadota</taxon>
        <taxon>Betaproteobacteria</taxon>
        <taxon>Rhodocyclales</taxon>
        <taxon>Rhodocyclaceae</taxon>
        <taxon>Oryzomicrobium</taxon>
    </lineage>
</organism>
<sequence length="310" mass="32506">MTKSRYFGLAVIVAVLLVLPQFLQNGFHYDLVIRMAINAVIVLGLNLLIGFAGQISLGHAGFIGIGAYASAILTSHFNWHPLAAMAAGAAAAGLLAALVARPIFKLKGHYLAMATLGLGFILAIAMKNEGAYTGGPDGMPVVPMTVAGWEIAGEKAWYWVMALVLSISVWASLNLIDSPFGRALRALHGSEVASQVVGVDVVRYKVAIFVLSAVFASIMGSVTAHYVGFVTPNVADFFHSIELVTMVVIGGMASVYGSVVGAVLLTALPQALATFEGWETVAFGAILMLSMIFLPKGLVPTLAAKLGRSE</sequence>
<keyword evidence="3 6" id="KW-0812">Transmembrane</keyword>
<evidence type="ECO:0000256" key="5">
    <source>
        <dbReference type="ARBA" id="ARBA00023136"/>
    </source>
</evidence>
<keyword evidence="8" id="KW-1185">Reference proteome</keyword>
<feature type="transmembrane region" description="Helical" evidence="6">
    <location>
        <begin position="6"/>
        <end position="23"/>
    </location>
</feature>
<evidence type="ECO:0000256" key="6">
    <source>
        <dbReference type="SAM" id="Phobius"/>
    </source>
</evidence>
<dbReference type="PANTHER" id="PTHR30482:SF18">
    <property type="entry name" value="BRANCHED AMINO ACID TRANSPORT SYSTEM PERMEASE"/>
    <property type="match status" value="1"/>
</dbReference>
<keyword evidence="5 6" id="KW-0472">Membrane</keyword>
<feature type="transmembrane region" description="Helical" evidence="6">
    <location>
        <begin position="77"/>
        <end position="98"/>
    </location>
</feature>
<keyword evidence="4 6" id="KW-1133">Transmembrane helix</keyword>
<evidence type="ECO:0000256" key="2">
    <source>
        <dbReference type="ARBA" id="ARBA00022475"/>
    </source>
</evidence>
<dbReference type="InterPro" id="IPR043428">
    <property type="entry name" value="LivM-like"/>
</dbReference>
<feature type="transmembrane region" description="Helical" evidence="6">
    <location>
        <begin position="206"/>
        <end position="227"/>
    </location>
</feature>
<dbReference type="Proteomes" id="UP000323671">
    <property type="component" value="Chromosome"/>
</dbReference>
<keyword evidence="2" id="KW-1003">Cell membrane</keyword>
<protein>
    <submittedName>
        <fullName evidence="7">Branched-chain amino acid ABC transporter permease protein</fullName>
    </submittedName>
</protein>
<dbReference type="GO" id="GO:0015658">
    <property type="term" value="F:branched-chain amino acid transmembrane transporter activity"/>
    <property type="evidence" value="ECO:0007669"/>
    <property type="project" value="InterPro"/>
</dbReference>
<gene>
    <name evidence="7" type="primary">livM</name>
    <name evidence="7" type="ORF">OTERR_30140</name>
</gene>
<accession>A0A5C1EC10</accession>
<reference evidence="7 8" key="1">
    <citation type="submission" date="2017-07" db="EMBL/GenBank/DDBJ databases">
        <title>Complete genome sequence of Oryzomicrobium terrae TPP412.</title>
        <authorList>
            <person name="Chiu L.-W."/>
            <person name="Lo K.-J."/>
            <person name="Tsai Y.-M."/>
            <person name="Lin S.-S."/>
            <person name="Kuo C.-H."/>
            <person name="Liu C.-T."/>
        </authorList>
    </citation>
    <scope>NUCLEOTIDE SEQUENCE [LARGE SCALE GENOMIC DNA]</scope>
    <source>
        <strain evidence="7 8">TPP412</strain>
    </source>
</reference>
<dbReference type="PANTHER" id="PTHR30482">
    <property type="entry name" value="HIGH-AFFINITY BRANCHED-CHAIN AMINO ACID TRANSPORT SYSTEM PERMEASE"/>
    <property type="match status" value="1"/>
</dbReference>
<dbReference type="RefSeq" id="WP_054621834.1">
    <property type="nucleotide sequence ID" value="NZ_CP022579.1"/>
</dbReference>
<feature type="transmembrane region" description="Helical" evidence="6">
    <location>
        <begin position="110"/>
        <end position="126"/>
    </location>
</feature>
<proteinExistence type="predicted"/>
<evidence type="ECO:0000256" key="3">
    <source>
        <dbReference type="ARBA" id="ARBA00022692"/>
    </source>
</evidence>
<dbReference type="AlphaFoldDB" id="A0A5C1EC10"/>
<evidence type="ECO:0000256" key="1">
    <source>
        <dbReference type="ARBA" id="ARBA00004651"/>
    </source>
</evidence>
<name>A0A5C1EC10_9RHOO</name>
<dbReference type="InterPro" id="IPR001851">
    <property type="entry name" value="ABC_transp_permease"/>
</dbReference>
<dbReference type="GO" id="GO:0005886">
    <property type="term" value="C:plasma membrane"/>
    <property type="evidence" value="ECO:0007669"/>
    <property type="project" value="UniProtKB-SubCell"/>
</dbReference>